<evidence type="ECO:0000313" key="6">
    <source>
        <dbReference type="Proteomes" id="UP000660611"/>
    </source>
</evidence>
<dbReference type="Pfam" id="PF01037">
    <property type="entry name" value="AsnC_trans_reg"/>
    <property type="match status" value="1"/>
</dbReference>
<evidence type="ECO:0000256" key="1">
    <source>
        <dbReference type="ARBA" id="ARBA00023015"/>
    </source>
</evidence>
<evidence type="ECO:0000259" key="4">
    <source>
        <dbReference type="PROSITE" id="PS50956"/>
    </source>
</evidence>
<dbReference type="Proteomes" id="UP000660611">
    <property type="component" value="Unassembled WGS sequence"/>
</dbReference>
<dbReference type="InterPro" id="IPR000485">
    <property type="entry name" value="AsnC-type_HTH_dom"/>
</dbReference>
<keyword evidence="3" id="KW-0804">Transcription</keyword>
<dbReference type="SUPFAM" id="SSF54909">
    <property type="entry name" value="Dimeric alpha+beta barrel"/>
    <property type="match status" value="1"/>
</dbReference>
<dbReference type="Gene3D" id="1.10.10.10">
    <property type="entry name" value="Winged helix-like DNA-binding domain superfamily/Winged helix DNA-binding domain"/>
    <property type="match status" value="2"/>
</dbReference>
<dbReference type="AlphaFoldDB" id="A0A919PH23"/>
<dbReference type="InterPro" id="IPR011991">
    <property type="entry name" value="ArsR-like_HTH"/>
</dbReference>
<protein>
    <submittedName>
        <fullName evidence="5">AsnC family transcriptional regulator</fullName>
    </submittedName>
</protein>
<evidence type="ECO:0000313" key="5">
    <source>
        <dbReference type="EMBL" id="GIG42440.1"/>
    </source>
</evidence>
<gene>
    <name evidence="5" type="primary">asnC_1</name>
    <name evidence="5" type="ORF">Dsi01nite_004810</name>
</gene>
<evidence type="ECO:0000256" key="2">
    <source>
        <dbReference type="ARBA" id="ARBA00023125"/>
    </source>
</evidence>
<dbReference type="InterPro" id="IPR036390">
    <property type="entry name" value="WH_DNA-bd_sf"/>
</dbReference>
<dbReference type="GO" id="GO:0043565">
    <property type="term" value="F:sequence-specific DNA binding"/>
    <property type="evidence" value="ECO:0007669"/>
    <property type="project" value="InterPro"/>
</dbReference>
<name>A0A919PH23_9ACTN</name>
<feature type="domain" description="HTH asnC-type" evidence="4">
    <location>
        <begin position="9"/>
        <end position="69"/>
    </location>
</feature>
<proteinExistence type="predicted"/>
<evidence type="ECO:0000256" key="3">
    <source>
        <dbReference type="ARBA" id="ARBA00023163"/>
    </source>
</evidence>
<keyword evidence="6" id="KW-1185">Reference proteome</keyword>
<dbReference type="Pfam" id="PF13404">
    <property type="entry name" value="HTH_AsnC-type"/>
    <property type="match status" value="2"/>
</dbReference>
<sequence>MRYASLVEIDTLDRQIVDALRVDGRAGFSRIAELLGVSDQTVARRFRRLRTEAGVRVVGLPNGIRLGYDKWMIRVQSTPGGASAIAEALARRPDTTWVTIASGGAEVTCIVQNPGTADRDALLLRKLPNTPRLVSVRAHCLIHYFAGGAVDAAGPNALTPEQAAAVRPPAAEGPAVLLDSDQPLVAALARDGRTGLPELAAATGWSESTVRRRLEHLLHTGAIFFDVEVNPVLFGYNARILLWMSVAPAHLETVGRALCTHPEVVFAAATTGATNLVATIICPDMAGLYDYLTHRIGPLPGVERVETAPALRHVKQVGAVH</sequence>
<dbReference type="PROSITE" id="PS50956">
    <property type="entry name" value="HTH_ASNC_2"/>
    <property type="match status" value="1"/>
</dbReference>
<reference evidence="5" key="1">
    <citation type="submission" date="2021-01" db="EMBL/GenBank/DDBJ databases">
        <title>Whole genome shotgun sequence of Dactylosporangium siamense NBRC 106093.</title>
        <authorList>
            <person name="Komaki H."/>
            <person name="Tamura T."/>
        </authorList>
    </citation>
    <scope>NUCLEOTIDE SEQUENCE</scope>
    <source>
        <strain evidence="5">NBRC 106093</strain>
    </source>
</reference>
<dbReference type="Gene3D" id="3.30.70.920">
    <property type="match status" value="1"/>
</dbReference>
<dbReference type="InterPro" id="IPR019888">
    <property type="entry name" value="Tscrpt_reg_AsnC-like"/>
</dbReference>
<dbReference type="InterPro" id="IPR036388">
    <property type="entry name" value="WH-like_DNA-bd_sf"/>
</dbReference>
<dbReference type="EMBL" id="BONQ01000014">
    <property type="protein sequence ID" value="GIG42440.1"/>
    <property type="molecule type" value="Genomic_DNA"/>
</dbReference>
<dbReference type="GO" id="GO:0043200">
    <property type="term" value="P:response to amino acid"/>
    <property type="evidence" value="ECO:0007669"/>
    <property type="project" value="TreeGrafter"/>
</dbReference>
<dbReference type="SMART" id="SM00344">
    <property type="entry name" value="HTH_ASNC"/>
    <property type="match status" value="2"/>
</dbReference>
<accession>A0A919PH23</accession>
<dbReference type="InterPro" id="IPR019887">
    <property type="entry name" value="Tscrpt_reg_AsnC/Lrp_C"/>
</dbReference>
<dbReference type="PANTHER" id="PTHR30154">
    <property type="entry name" value="LEUCINE-RESPONSIVE REGULATORY PROTEIN"/>
    <property type="match status" value="1"/>
</dbReference>
<dbReference type="PRINTS" id="PR00033">
    <property type="entry name" value="HTHASNC"/>
</dbReference>
<dbReference type="SUPFAM" id="SSF46785">
    <property type="entry name" value="Winged helix' DNA-binding domain"/>
    <property type="match status" value="2"/>
</dbReference>
<keyword evidence="1" id="KW-0805">Transcription regulation</keyword>
<comment type="caution">
    <text evidence="5">The sequence shown here is derived from an EMBL/GenBank/DDBJ whole genome shotgun (WGS) entry which is preliminary data.</text>
</comment>
<dbReference type="CDD" id="cd00090">
    <property type="entry name" value="HTH_ARSR"/>
    <property type="match status" value="1"/>
</dbReference>
<dbReference type="GO" id="GO:0005829">
    <property type="term" value="C:cytosol"/>
    <property type="evidence" value="ECO:0007669"/>
    <property type="project" value="TreeGrafter"/>
</dbReference>
<organism evidence="5 6">
    <name type="scientific">Dactylosporangium siamense</name>
    <dbReference type="NCBI Taxonomy" id="685454"/>
    <lineage>
        <taxon>Bacteria</taxon>
        <taxon>Bacillati</taxon>
        <taxon>Actinomycetota</taxon>
        <taxon>Actinomycetes</taxon>
        <taxon>Micromonosporales</taxon>
        <taxon>Micromonosporaceae</taxon>
        <taxon>Dactylosporangium</taxon>
    </lineage>
</organism>
<keyword evidence="2" id="KW-0238">DNA-binding</keyword>
<dbReference type="InterPro" id="IPR011008">
    <property type="entry name" value="Dimeric_a/b-barrel"/>
</dbReference>
<dbReference type="PANTHER" id="PTHR30154:SF34">
    <property type="entry name" value="TRANSCRIPTIONAL REGULATOR AZLB"/>
    <property type="match status" value="1"/>
</dbReference>